<reference evidence="1" key="1">
    <citation type="submission" date="2022-10" db="EMBL/GenBank/DDBJ databases">
        <title>Complete Genome of Trichothecium roseum strain YXFP-22015, a Plant Pathogen Isolated from Citrus.</title>
        <authorList>
            <person name="Wang Y."/>
            <person name="Zhu L."/>
        </authorList>
    </citation>
    <scope>NUCLEOTIDE SEQUENCE</scope>
    <source>
        <strain evidence="1">YXFP-22015</strain>
    </source>
</reference>
<accession>A0ACC0UXS9</accession>
<organism evidence="1 2">
    <name type="scientific">Trichothecium roseum</name>
    <dbReference type="NCBI Taxonomy" id="47278"/>
    <lineage>
        <taxon>Eukaryota</taxon>
        <taxon>Fungi</taxon>
        <taxon>Dikarya</taxon>
        <taxon>Ascomycota</taxon>
        <taxon>Pezizomycotina</taxon>
        <taxon>Sordariomycetes</taxon>
        <taxon>Hypocreomycetidae</taxon>
        <taxon>Hypocreales</taxon>
        <taxon>Hypocreales incertae sedis</taxon>
        <taxon>Trichothecium</taxon>
    </lineage>
</organism>
<evidence type="ECO:0000313" key="2">
    <source>
        <dbReference type="Proteomes" id="UP001163324"/>
    </source>
</evidence>
<keyword evidence="2" id="KW-1185">Reference proteome</keyword>
<comment type="caution">
    <text evidence="1">The sequence shown here is derived from an EMBL/GenBank/DDBJ whole genome shotgun (WGS) entry which is preliminary data.</text>
</comment>
<proteinExistence type="predicted"/>
<sequence>MQMQRMSTSSPRTSNSSDLPLTEPHGEPDAQPGLRQQGPESRTLALHPSFYILSWIFFSNCTILFNKWLIDNAGFRYPILLTCWHLIFATLATQLLARTTSLLDSRHSLPFNTKMYMKTILPIGFLYSGSLVCSNVVYLYLSVSFIQMLKSASPVAVLFFSWLWGIAHPTMTMLINISVIVFGVALASVGEIEFSWVGFAFQVSGTIFEAIRLVMIQVMLSSEGLKMDPLVGLYYYAPVCAVMNALVALPSELPKFEFQHLKDAGFFMLFLNALVAFMLNIASVCLIGKTSGLVMTLTGILKSILLVIVSIIIWHTEISPLQFLGYSIALAGLVYYSLGYDTLVKGWELATSWAGDPWKGAPLSGKGGSWSPDRRRCLIITGALCTISIFVVVGIWQGPTAMRKASEAFPALFGAQ</sequence>
<dbReference type="Proteomes" id="UP001163324">
    <property type="component" value="Chromosome 6"/>
</dbReference>
<protein>
    <submittedName>
        <fullName evidence="1">Uncharacterized protein</fullName>
    </submittedName>
</protein>
<name>A0ACC0UXS9_9HYPO</name>
<dbReference type="EMBL" id="CM047945">
    <property type="protein sequence ID" value="KAI9898487.1"/>
    <property type="molecule type" value="Genomic_DNA"/>
</dbReference>
<gene>
    <name evidence="1" type="ORF">N3K66_006847</name>
</gene>
<evidence type="ECO:0000313" key="1">
    <source>
        <dbReference type="EMBL" id="KAI9898487.1"/>
    </source>
</evidence>